<keyword evidence="2" id="KW-1185">Reference proteome</keyword>
<sequence>MLRAHNPPMGPRHRPKTQPIWWVGLGWAMGFVGYPEGGRQVVRLSGGILPVAPTVRLSGF</sequence>
<evidence type="ECO:0000313" key="2">
    <source>
        <dbReference type="Proteomes" id="UP000055045"/>
    </source>
</evidence>
<gene>
    <name evidence="1" type="ORF">ACN42_g11352</name>
</gene>
<evidence type="ECO:0000313" key="1">
    <source>
        <dbReference type="EMBL" id="KUM55882.1"/>
    </source>
</evidence>
<comment type="caution">
    <text evidence="1">The sequence shown here is derived from an EMBL/GenBank/DDBJ whole genome shotgun (WGS) entry which is preliminary data.</text>
</comment>
<dbReference type="EMBL" id="LLXE01000608">
    <property type="protein sequence ID" value="KUM55882.1"/>
    <property type="molecule type" value="Genomic_DNA"/>
</dbReference>
<name>A0A124GPS4_PENFR</name>
<dbReference type="AlphaFoldDB" id="A0A124GPS4"/>
<reference evidence="1 2" key="1">
    <citation type="submission" date="2015-10" db="EMBL/GenBank/DDBJ databases">
        <title>Genome sequencing of Penicillium freii.</title>
        <authorList>
            <person name="Nguyen H.D."/>
            <person name="Visagie C.M."/>
            <person name="Seifert K.A."/>
        </authorList>
    </citation>
    <scope>NUCLEOTIDE SEQUENCE [LARGE SCALE GENOMIC DNA]</scope>
    <source>
        <strain evidence="1 2">DAOM 242723</strain>
    </source>
</reference>
<feature type="non-terminal residue" evidence="1">
    <location>
        <position position="60"/>
    </location>
</feature>
<organism evidence="1 2">
    <name type="scientific">Penicillium freii</name>
    <dbReference type="NCBI Taxonomy" id="48697"/>
    <lineage>
        <taxon>Eukaryota</taxon>
        <taxon>Fungi</taxon>
        <taxon>Dikarya</taxon>
        <taxon>Ascomycota</taxon>
        <taxon>Pezizomycotina</taxon>
        <taxon>Eurotiomycetes</taxon>
        <taxon>Eurotiomycetidae</taxon>
        <taxon>Eurotiales</taxon>
        <taxon>Aspergillaceae</taxon>
        <taxon>Penicillium</taxon>
    </lineage>
</organism>
<protein>
    <submittedName>
        <fullName evidence="1">Uncharacterized protein</fullName>
    </submittedName>
</protein>
<proteinExistence type="predicted"/>
<dbReference type="Proteomes" id="UP000055045">
    <property type="component" value="Unassembled WGS sequence"/>
</dbReference>
<accession>A0A124GPS4</accession>